<dbReference type="InterPro" id="IPR013751">
    <property type="entry name" value="ACP_syn_III_N"/>
</dbReference>
<dbReference type="GO" id="GO:0004315">
    <property type="term" value="F:3-oxoacyl-[acyl-carrier-protein] synthase activity"/>
    <property type="evidence" value="ECO:0007669"/>
    <property type="project" value="InterPro"/>
</dbReference>
<dbReference type="InterPro" id="IPR013747">
    <property type="entry name" value="ACP_syn_III_C"/>
</dbReference>
<dbReference type="CDD" id="cd00830">
    <property type="entry name" value="KAS_III"/>
    <property type="match status" value="1"/>
</dbReference>
<dbReference type="Gene3D" id="3.40.47.10">
    <property type="match status" value="1"/>
</dbReference>
<keyword evidence="1" id="KW-0808">Transferase</keyword>
<dbReference type="PANTHER" id="PTHR34069">
    <property type="entry name" value="3-OXOACYL-[ACYL-CARRIER-PROTEIN] SYNTHASE 3"/>
    <property type="match status" value="1"/>
</dbReference>
<sequence length="315" mass="34499">MYINATGYYIPPTRVTNDYFTEVNGLTSDWILQRTGIRSRSRATEKETMNYMCAEAVNNALGKLPYNINEVDLIIFASYTPSDTIATAGHYIQREYNISDAKVFYVSSACSSAINAMEIIYSFFSSQIASKALLICADRNSTYSDDTDCMSGHLWGDGAVAYFFSDTAQSPKDPHIIDITTQGLGHVGLGPQGVHLTPANGGLQMPHGKDVFMYACNYISQNTKEIVENSGYSLDRLTYFIGHQANMRILKNVTRQLDLSDEVILSNIEELGNTGSASALLVYAQNTDKFRSGDLVCISVFGGGYSAGACLLTMP</sequence>
<dbReference type="GO" id="GO:0006633">
    <property type="term" value="P:fatty acid biosynthetic process"/>
    <property type="evidence" value="ECO:0007669"/>
    <property type="project" value="InterPro"/>
</dbReference>
<evidence type="ECO:0000259" key="3">
    <source>
        <dbReference type="Pfam" id="PF08541"/>
    </source>
</evidence>
<dbReference type="InterPro" id="IPR016039">
    <property type="entry name" value="Thiolase-like"/>
</dbReference>
<reference evidence="5" key="1">
    <citation type="submission" date="2016-04" db="EMBL/GenBank/DDBJ databases">
        <authorList>
            <person name="Evans L.H."/>
            <person name="Alamgir A."/>
            <person name="Owens N."/>
            <person name="Weber N.D."/>
            <person name="Virtaneva K."/>
            <person name="Barbian K."/>
            <person name="Babar A."/>
            <person name="Rosenke K."/>
        </authorList>
    </citation>
    <scope>NUCLEOTIDE SEQUENCE</scope>
    <source>
        <strain evidence="5">86-1</strain>
    </source>
</reference>
<dbReference type="Pfam" id="PF08541">
    <property type="entry name" value="ACP_syn_III_C"/>
    <property type="match status" value="1"/>
</dbReference>
<organism evidence="5">
    <name type="scientific">uncultured Dysgonomonas sp</name>
    <dbReference type="NCBI Taxonomy" id="206096"/>
    <lineage>
        <taxon>Bacteria</taxon>
        <taxon>Pseudomonadati</taxon>
        <taxon>Bacteroidota</taxon>
        <taxon>Bacteroidia</taxon>
        <taxon>Bacteroidales</taxon>
        <taxon>Dysgonomonadaceae</taxon>
        <taxon>Dysgonomonas</taxon>
        <taxon>environmental samples</taxon>
    </lineage>
</organism>
<feature type="domain" description="Beta-ketoacyl-[acyl-carrier-protein] synthase III C-terminal" evidence="3">
    <location>
        <begin position="228"/>
        <end position="313"/>
    </location>
</feature>
<dbReference type="EMBL" id="FLUM01000001">
    <property type="protein sequence ID" value="SBV92320.1"/>
    <property type="molecule type" value="Genomic_DNA"/>
</dbReference>
<name>A0A212IYR9_9BACT</name>
<dbReference type="RefSeq" id="WP_296938473.1">
    <property type="nucleotide sequence ID" value="NZ_LT599032.1"/>
</dbReference>
<dbReference type="Pfam" id="PF08545">
    <property type="entry name" value="ACP_syn_III"/>
    <property type="match status" value="1"/>
</dbReference>
<protein>
    <recommendedName>
        <fullName evidence="6">Beta-ketoacyl-[acyl-carrier-protein] synthase III</fullName>
    </recommendedName>
</protein>
<gene>
    <name evidence="5" type="ORF">KL86DYS1_10579</name>
</gene>
<proteinExistence type="predicted"/>
<feature type="domain" description="Beta-ketoacyl-[acyl-carrier-protein] synthase III N-terminal" evidence="4">
    <location>
        <begin position="106"/>
        <end position="170"/>
    </location>
</feature>
<accession>A0A212IYR9</accession>
<evidence type="ECO:0000313" key="5">
    <source>
        <dbReference type="EMBL" id="SBV92320.1"/>
    </source>
</evidence>
<evidence type="ECO:0000256" key="1">
    <source>
        <dbReference type="ARBA" id="ARBA00022679"/>
    </source>
</evidence>
<dbReference type="GO" id="GO:0044550">
    <property type="term" value="P:secondary metabolite biosynthetic process"/>
    <property type="evidence" value="ECO:0007669"/>
    <property type="project" value="TreeGrafter"/>
</dbReference>
<dbReference type="AlphaFoldDB" id="A0A212IYR9"/>
<keyword evidence="2" id="KW-0012">Acyltransferase</keyword>
<dbReference type="PANTHER" id="PTHR34069:SF2">
    <property type="entry name" value="BETA-KETOACYL-[ACYL-CARRIER-PROTEIN] SYNTHASE III"/>
    <property type="match status" value="1"/>
</dbReference>
<evidence type="ECO:0000259" key="4">
    <source>
        <dbReference type="Pfam" id="PF08545"/>
    </source>
</evidence>
<dbReference type="SUPFAM" id="SSF53901">
    <property type="entry name" value="Thiolase-like"/>
    <property type="match status" value="1"/>
</dbReference>
<evidence type="ECO:0000256" key="2">
    <source>
        <dbReference type="ARBA" id="ARBA00023315"/>
    </source>
</evidence>
<evidence type="ECO:0008006" key="6">
    <source>
        <dbReference type="Google" id="ProtNLM"/>
    </source>
</evidence>